<dbReference type="Pfam" id="PF02146">
    <property type="entry name" value="SIR2"/>
    <property type="match status" value="1"/>
</dbReference>
<accession>A0A6G1HYW6</accession>
<proteinExistence type="inferred from homology"/>
<feature type="region of interest" description="Disordered" evidence="5">
    <location>
        <begin position="586"/>
        <end position="626"/>
    </location>
</feature>
<dbReference type="Gene3D" id="3.30.1600.10">
    <property type="entry name" value="SIR2/SIRT2 'Small Domain"/>
    <property type="match status" value="1"/>
</dbReference>
<dbReference type="AlphaFoldDB" id="A0A6G1HYW6"/>
<dbReference type="PROSITE" id="PS50305">
    <property type="entry name" value="SIRTUIN"/>
    <property type="match status" value="1"/>
</dbReference>
<keyword evidence="4" id="KW-0862">Zinc</keyword>
<evidence type="ECO:0000259" key="6">
    <source>
        <dbReference type="PROSITE" id="PS50305"/>
    </source>
</evidence>
<feature type="binding site" evidence="4">
    <location>
        <position position="262"/>
    </location>
    <ligand>
        <name>Zn(2+)</name>
        <dbReference type="ChEBI" id="CHEBI:29105"/>
    </ligand>
</feature>
<feature type="region of interest" description="Disordered" evidence="5">
    <location>
        <begin position="452"/>
        <end position="504"/>
    </location>
</feature>
<sequence>MSYDSDTNSSELSFLSRSPTPPSDFGMSYPTPIASEVPSLKSTPAPEPLPSKKRPAPTRDDDPPAKKRRVSQKPRTTERLDLTADQIDEGEKEQLDKLLKALYKKRKIVVIAGAGISVSAGIPDFRSATGLFKSLKSQHNLKSSGQDLFDASVYKDDDSTSTFHDMVRNLAKATKEAKPTPFHHLLATLAAEGRLLRLYSQNVDGIDTGLEPLATQIPLPKKGPWPKTIQLHGGLDKMVCTKCHQVFPFQPDLFEGPVPPACMNCMETDDVRTKYAGKRSHGVGRLRPRMVLYNEHNPDDEAIGSVAKADLRTRPDALIVVGTTLKVPGIKRITKEMCAIVRDRRDGVTVWINNDPPPPSKDFEWDLVVRGPCDAVASQAAMRRWNEKFEEVTDEQLQKAREESKGFEVIVPTSPKKASLPAQEPTPSASPQLTPITVIGKTTSDTTKAIAMKLQNPATKTKAARKPRAPKAKDTKPQPAKPAVTTKKRAPPKKKAAAAMAKGASNKLNFRISKTAPEGTTSKSGAIDVKPIPAHKLISDEVGAENARDAAKTREMNSMAQDQLLREVAAQTSASLTDLCKNFEDSTSTSDVEGTSDGNVDSQGRTPFRPESPIERARIIAPPGPVSESLRLILN</sequence>
<evidence type="ECO:0000313" key="7">
    <source>
        <dbReference type="EMBL" id="KAF2401202.1"/>
    </source>
</evidence>
<feature type="compositionally biased region" description="Polar residues" evidence="5">
    <location>
        <begin position="586"/>
        <end position="605"/>
    </location>
</feature>
<name>A0A6G1HYW6_9PEZI</name>
<dbReference type="GO" id="GO:0046872">
    <property type="term" value="F:metal ion binding"/>
    <property type="evidence" value="ECO:0007669"/>
    <property type="project" value="UniProtKB-KW"/>
</dbReference>
<dbReference type="GO" id="GO:0016740">
    <property type="term" value="F:transferase activity"/>
    <property type="evidence" value="ECO:0007669"/>
    <property type="project" value="UniProtKB-KW"/>
</dbReference>
<dbReference type="OrthoDB" id="2919105at2759"/>
<feature type="compositionally biased region" description="Basic residues" evidence="5">
    <location>
        <begin position="486"/>
        <end position="496"/>
    </location>
</feature>
<evidence type="ECO:0000256" key="2">
    <source>
        <dbReference type="ARBA" id="ARBA00022679"/>
    </source>
</evidence>
<dbReference type="PANTHER" id="PTHR47651:SF17">
    <property type="entry name" value="DEACETYLASE SIRTUIN-TYPE DOMAIN-CONTAINING PROTEIN"/>
    <property type="match status" value="1"/>
</dbReference>
<evidence type="ECO:0000256" key="3">
    <source>
        <dbReference type="ARBA" id="ARBA00023027"/>
    </source>
</evidence>
<reference evidence="7" key="1">
    <citation type="journal article" date="2020" name="Stud. Mycol.">
        <title>101 Dothideomycetes genomes: a test case for predicting lifestyles and emergence of pathogens.</title>
        <authorList>
            <person name="Haridas S."/>
            <person name="Albert R."/>
            <person name="Binder M."/>
            <person name="Bloem J."/>
            <person name="Labutti K."/>
            <person name="Salamov A."/>
            <person name="Andreopoulos B."/>
            <person name="Baker S."/>
            <person name="Barry K."/>
            <person name="Bills G."/>
            <person name="Bluhm B."/>
            <person name="Cannon C."/>
            <person name="Castanera R."/>
            <person name="Culley D."/>
            <person name="Daum C."/>
            <person name="Ezra D."/>
            <person name="Gonzalez J."/>
            <person name="Henrissat B."/>
            <person name="Kuo A."/>
            <person name="Liang C."/>
            <person name="Lipzen A."/>
            <person name="Lutzoni F."/>
            <person name="Magnuson J."/>
            <person name="Mondo S."/>
            <person name="Nolan M."/>
            <person name="Ohm R."/>
            <person name="Pangilinan J."/>
            <person name="Park H.-J."/>
            <person name="Ramirez L."/>
            <person name="Alfaro M."/>
            <person name="Sun H."/>
            <person name="Tritt A."/>
            <person name="Yoshinaga Y."/>
            <person name="Zwiers L.-H."/>
            <person name="Turgeon B."/>
            <person name="Goodwin S."/>
            <person name="Spatafora J."/>
            <person name="Crous P."/>
            <person name="Grigoriev I."/>
        </authorList>
    </citation>
    <scope>NUCLEOTIDE SEQUENCE</scope>
    <source>
        <strain evidence="7">CBS 262.69</strain>
    </source>
</reference>
<protein>
    <submittedName>
        <fullName evidence="7">DHS-like NAD/FAD-binding domain-containing protein</fullName>
    </submittedName>
</protein>
<dbReference type="SUPFAM" id="SSF52467">
    <property type="entry name" value="DHS-like NAD/FAD-binding domain"/>
    <property type="match status" value="1"/>
</dbReference>
<feature type="binding site" evidence="4">
    <location>
        <position position="240"/>
    </location>
    <ligand>
        <name>Zn(2+)</name>
        <dbReference type="ChEBI" id="CHEBI:29105"/>
    </ligand>
</feature>
<evidence type="ECO:0000313" key="8">
    <source>
        <dbReference type="Proteomes" id="UP000799640"/>
    </source>
</evidence>
<feature type="compositionally biased region" description="Polar residues" evidence="5">
    <location>
        <begin position="1"/>
        <end position="18"/>
    </location>
</feature>
<dbReference type="GO" id="GO:0070403">
    <property type="term" value="F:NAD+ binding"/>
    <property type="evidence" value="ECO:0007669"/>
    <property type="project" value="InterPro"/>
</dbReference>
<dbReference type="InterPro" id="IPR029035">
    <property type="entry name" value="DHS-like_NAD/FAD-binding_dom"/>
</dbReference>
<organism evidence="7 8">
    <name type="scientific">Trichodelitschia bisporula</name>
    <dbReference type="NCBI Taxonomy" id="703511"/>
    <lineage>
        <taxon>Eukaryota</taxon>
        <taxon>Fungi</taxon>
        <taxon>Dikarya</taxon>
        <taxon>Ascomycota</taxon>
        <taxon>Pezizomycotina</taxon>
        <taxon>Dothideomycetes</taxon>
        <taxon>Dothideomycetes incertae sedis</taxon>
        <taxon>Phaeotrichales</taxon>
        <taxon>Phaeotrichaceae</taxon>
        <taxon>Trichodelitschia</taxon>
    </lineage>
</organism>
<dbReference type="Proteomes" id="UP000799640">
    <property type="component" value="Unassembled WGS sequence"/>
</dbReference>
<feature type="binding site" evidence="4">
    <location>
        <position position="243"/>
    </location>
    <ligand>
        <name>Zn(2+)</name>
        <dbReference type="ChEBI" id="CHEBI:29105"/>
    </ligand>
</feature>
<feature type="binding site" evidence="4">
    <location>
        <position position="265"/>
    </location>
    <ligand>
        <name>Zn(2+)</name>
        <dbReference type="ChEBI" id="CHEBI:29105"/>
    </ligand>
</feature>
<keyword evidence="4" id="KW-0479">Metal-binding</keyword>
<evidence type="ECO:0000256" key="4">
    <source>
        <dbReference type="PROSITE-ProRule" id="PRU00236"/>
    </source>
</evidence>
<feature type="active site" description="Proton acceptor" evidence="4">
    <location>
        <position position="232"/>
    </location>
</feature>
<feature type="region of interest" description="Disordered" evidence="5">
    <location>
        <begin position="1"/>
        <end position="80"/>
    </location>
</feature>
<gene>
    <name evidence="7" type="ORF">EJ06DRAFT_521066</name>
</gene>
<dbReference type="PANTHER" id="PTHR47651">
    <property type="entry name" value="NAD-DEPENDENT HISTONE DEACETYLASE HST4"/>
    <property type="match status" value="1"/>
</dbReference>
<feature type="domain" description="Deacetylase sirtuin-type" evidence="6">
    <location>
        <begin position="88"/>
        <end position="400"/>
    </location>
</feature>
<evidence type="ECO:0000256" key="1">
    <source>
        <dbReference type="ARBA" id="ARBA00006924"/>
    </source>
</evidence>
<dbReference type="InterPro" id="IPR026590">
    <property type="entry name" value="Ssirtuin_cat_dom"/>
</dbReference>
<dbReference type="InterPro" id="IPR003000">
    <property type="entry name" value="Sirtuin"/>
</dbReference>
<feature type="region of interest" description="Disordered" evidence="5">
    <location>
        <begin position="399"/>
        <end position="437"/>
    </location>
</feature>
<evidence type="ECO:0000256" key="5">
    <source>
        <dbReference type="SAM" id="MobiDB-lite"/>
    </source>
</evidence>
<dbReference type="InterPro" id="IPR026591">
    <property type="entry name" value="Sirtuin_cat_small_dom_sf"/>
</dbReference>
<feature type="compositionally biased region" description="Polar residues" evidence="5">
    <location>
        <begin position="425"/>
        <end position="437"/>
    </location>
</feature>
<comment type="similarity">
    <text evidence="1">Belongs to the sirtuin family. Class I subfamily.</text>
</comment>
<dbReference type="Gene3D" id="3.40.50.1220">
    <property type="entry name" value="TPP-binding domain"/>
    <property type="match status" value="1"/>
</dbReference>
<keyword evidence="8" id="KW-1185">Reference proteome</keyword>
<dbReference type="EMBL" id="ML996693">
    <property type="protein sequence ID" value="KAF2401202.1"/>
    <property type="molecule type" value="Genomic_DNA"/>
</dbReference>
<keyword evidence="3" id="KW-0520">NAD</keyword>
<keyword evidence="2" id="KW-0808">Transferase</keyword>